<dbReference type="HOGENOM" id="CLU_548406_0_0_5"/>
<organism evidence="2 3">
    <name type="scientific">Paracoccus denitrificans (strain Pd 1222)</name>
    <dbReference type="NCBI Taxonomy" id="318586"/>
    <lineage>
        <taxon>Bacteria</taxon>
        <taxon>Pseudomonadati</taxon>
        <taxon>Pseudomonadota</taxon>
        <taxon>Alphaproteobacteria</taxon>
        <taxon>Rhodobacterales</taxon>
        <taxon>Paracoccaceae</taxon>
        <taxon>Paracoccus</taxon>
    </lineage>
</organism>
<dbReference type="RefSeq" id="WP_011750327.1">
    <property type="nucleotide sequence ID" value="NC_008687.1"/>
</dbReference>
<dbReference type="AlphaFoldDB" id="A1B9G5"/>
<reference evidence="3" key="1">
    <citation type="submission" date="2006-12" db="EMBL/GenBank/DDBJ databases">
        <title>Complete sequence of chromosome 2 of Paracoccus denitrificans PD1222.</title>
        <authorList>
            <person name="Copeland A."/>
            <person name="Lucas S."/>
            <person name="Lapidus A."/>
            <person name="Barry K."/>
            <person name="Detter J.C."/>
            <person name="Glavina del Rio T."/>
            <person name="Hammon N."/>
            <person name="Israni S."/>
            <person name="Dalin E."/>
            <person name="Tice H."/>
            <person name="Pitluck S."/>
            <person name="Munk A.C."/>
            <person name="Brettin T."/>
            <person name="Bruce D."/>
            <person name="Han C."/>
            <person name="Tapia R."/>
            <person name="Gilna P."/>
            <person name="Schmutz J."/>
            <person name="Larimer F."/>
            <person name="Land M."/>
            <person name="Hauser L."/>
            <person name="Kyrpides N."/>
            <person name="Lykidis A."/>
            <person name="Spiro S."/>
            <person name="Richardson D.J."/>
            <person name="Moir J.W.B."/>
            <person name="Ferguson S.J."/>
            <person name="van Spanning R.J.M."/>
            <person name="Richardson P."/>
        </authorList>
    </citation>
    <scope>NUCLEOTIDE SEQUENCE [LARGE SCALE GENOMIC DNA]</scope>
    <source>
        <strain evidence="3">Pd 1222</strain>
    </source>
</reference>
<name>A1B9G5_PARDP</name>
<dbReference type="Proteomes" id="UP000000361">
    <property type="component" value="Chromosome 2"/>
</dbReference>
<evidence type="ECO:0000313" key="3">
    <source>
        <dbReference type="Proteomes" id="UP000000361"/>
    </source>
</evidence>
<dbReference type="OrthoDB" id="8068993at2"/>
<dbReference type="EnsemblBacteria" id="ABL72159">
    <property type="protein sequence ID" value="ABL72159"/>
    <property type="gene ID" value="Pden_4093"/>
</dbReference>
<dbReference type="GeneID" id="93453760"/>
<feature type="region of interest" description="Disordered" evidence="1">
    <location>
        <begin position="17"/>
        <end position="36"/>
    </location>
</feature>
<dbReference type="KEGG" id="pde:Pden_4093"/>
<gene>
    <name evidence="2" type="ordered locus">Pden_4093</name>
</gene>
<protein>
    <submittedName>
        <fullName evidence="2">Uncharacterized protein</fullName>
    </submittedName>
</protein>
<accession>A1B9G5</accession>
<evidence type="ECO:0000256" key="1">
    <source>
        <dbReference type="SAM" id="MobiDB-lite"/>
    </source>
</evidence>
<evidence type="ECO:0000313" key="2">
    <source>
        <dbReference type="EMBL" id="ABL72159.1"/>
    </source>
</evidence>
<feature type="compositionally biased region" description="Basic and acidic residues" evidence="1">
    <location>
        <begin position="17"/>
        <end position="27"/>
    </location>
</feature>
<proteinExistence type="predicted"/>
<sequence length="497" mass="51777">MADDLLKAALLEKAKRELAARQAKADRPQPGSLLDFPQVEPQPNVAQDMAAAGAAGAARGTTGMLDLPGMIFGAGSRAGSWVAEKTGLASPEEAQAAHQMATGVADQSRFGSGDKYRQAAAEATGGATEFRGETTAGKYAGTVGEFLPGSPFGGGNLLRNALVYGVVPGLASEGAGQLTEGTAYEPWARAIAPMVASGVVAAATRPRGPQAPSVDDLKAQAEGLYQTGAARAGADPASVQGLASQIDNELQALNVKTPAGRVVADGNVKKFLDVLDDFQGQSMKPQQMQTMRRMLQDAAGSADPADRRIGAILLEKFDDWRGQHVPEYKQADALYGRMKRAKDVDYRVEKAERRAASTGTGGNSVNTARQNIRQILDNPKAQRGYSPEELVEMERIVRGTPVVNALRLGGRLSPTSGALPLIGNIIGSGLNPMAGAAAMGMTYGMKTGAEMLTNNQINALSAMIRNGGQMPANALADMERMAAALMAARSAQSATGR</sequence>
<dbReference type="EMBL" id="CP000490">
    <property type="protein sequence ID" value="ABL72159.1"/>
    <property type="molecule type" value="Genomic_DNA"/>
</dbReference>
<dbReference type="eggNOG" id="ENOG5032SX6">
    <property type="taxonomic scope" value="Bacteria"/>
</dbReference>
<keyword evidence="3" id="KW-1185">Reference proteome</keyword>